<feature type="compositionally biased region" description="Basic and acidic residues" evidence="1">
    <location>
        <begin position="142"/>
        <end position="166"/>
    </location>
</feature>
<reference evidence="2" key="1">
    <citation type="submission" date="2023-04" db="EMBL/GenBank/DDBJ databases">
        <title>Chromosome-level genome of Chaenocephalus aceratus.</title>
        <authorList>
            <person name="Park H."/>
        </authorList>
    </citation>
    <scope>NUCLEOTIDE SEQUENCE</scope>
    <source>
        <strain evidence="2">DE</strain>
        <tissue evidence="2">Muscle</tissue>
    </source>
</reference>
<feature type="compositionally biased region" description="Basic and acidic residues" evidence="1">
    <location>
        <begin position="90"/>
        <end position="129"/>
    </location>
</feature>
<feature type="compositionally biased region" description="Basic and acidic residues" evidence="1">
    <location>
        <begin position="180"/>
        <end position="207"/>
    </location>
</feature>
<dbReference type="AlphaFoldDB" id="A0AAD9BT96"/>
<feature type="compositionally biased region" description="Basic and acidic residues" evidence="1">
    <location>
        <begin position="283"/>
        <end position="309"/>
    </location>
</feature>
<feature type="compositionally biased region" description="Polar residues" evidence="1">
    <location>
        <begin position="310"/>
        <end position="319"/>
    </location>
</feature>
<sequence>MRGNEDTRKSSERPEESVEHQHKDSVGVGDVGHGDNPGVSDRHLKKLDESNDVECIEERNYVNAGKTRDEGKVNTDDEGETKGNSGMKESGGERRAEHGHLKKQDESNDAQRRERDTTTDKTGRDEQSEQRGTSLTKNLYMDTEHHENEGLRNVKHDNLEGQEKMWHVYGPSVDQQGDVSRTETDVEVDKKGKTDPSPQIEDRRVDGQKQYMSEECQGLEARRIREDRRDVEGAKEQKRGDDKHAQRTDTSMTKPYLCKGGEDQDKRGLDGVGQQKTSVPHLTPKDVDEERPADAQRRERDAKKTRLEEMNSQNRGAHP</sequence>
<organism evidence="2 3">
    <name type="scientific">Dissostichus eleginoides</name>
    <name type="common">Patagonian toothfish</name>
    <name type="synonym">Dissostichus amissus</name>
    <dbReference type="NCBI Taxonomy" id="100907"/>
    <lineage>
        <taxon>Eukaryota</taxon>
        <taxon>Metazoa</taxon>
        <taxon>Chordata</taxon>
        <taxon>Craniata</taxon>
        <taxon>Vertebrata</taxon>
        <taxon>Euteleostomi</taxon>
        <taxon>Actinopterygii</taxon>
        <taxon>Neopterygii</taxon>
        <taxon>Teleostei</taxon>
        <taxon>Neoteleostei</taxon>
        <taxon>Acanthomorphata</taxon>
        <taxon>Eupercaria</taxon>
        <taxon>Perciformes</taxon>
        <taxon>Notothenioidei</taxon>
        <taxon>Nototheniidae</taxon>
        <taxon>Dissostichus</taxon>
    </lineage>
</organism>
<gene>
    <name evidence="2" type="ORF">KUDE01_014680</name>
</gene>
<feature type="compositionally biased region" description="Basic and acidic residues" evidence="1">
    <location>
        <begin position="1"/>
        <end position="25"/>
    </location>
</feature>
<feature type="compositionally biased region" description="Basic and acidic residues" evidence="1">
    <location>
        <begin position="220"/>
        <end position="247"/>
    </location>
</feature>
<evidence type="ECO:0000313" key="3">
    <source>
        <dbReference type="Proteomes" id="UP001228049"/>
    </source>
</evidence>
<dbReference type="Proteomes" id="UP001228049">
    <property type="component" value="Unassembled WGS sequence"/>
</dbReference>
<keyword evidence="3" id="KW-1185">Reference proteome</keyword>
<protein>
    <submittedName>
        <fullName evidence="2">Uncharacterized protein</fullName>
    </submittedName>
</protein>
<name>A0AAD9BT96_DISEL</name>
<comment type="caution">
    <text evidence="2">The sequence shown here is derived from an EMBL/GenBank/DDBJ whole genome shotgun (WGS) entry which is preliminary data.</text>
</comment>
<proteinExistence type="predicted"/>
<accession>A0AAD9BT96</accession>
<feature type="compositionally biased region" description="Basic and acidic residues" evidence="1">
    <location>
        <begin position="56"/>
        <end position="75"/>
    </location>
</feature>
<feature type="compositionally biased region" description="Basic and acidic residues" evidence="1">
    <location>
        <begin position="260"/>
        <end position="269"/>
    </location>
</feature>
<feature type="compositionally biased region" description="Basic and acidic residues" evidence="1">
    <location>
        <begin position="40"/>
        <end position="49"/>
    </location>
</feature>
<evidence type="ECO:0000256" key="1">
    <source>
        <dbReference type="SAM" id="MobiDB-lite"/>
    </source>
</evidence>
<evidence type="ECO:0000313" key="2">
    <source>
        <dbReference type="EMBL" id="KAK1890007.1"/>
    </source>
</evidence>
<dbReference type="EMBL" id="JASDAP010000016">
    <property type="protein sequence ID" value="KAK1890007.1"/>
    <property type="molecule type" value="Genomic_DNA"/>
</dbReference>
<feature type="region of interest" description="Disordered" evidence="1">
    <location>
        <begin position="1"/>
        <end position="319"/>
    </location>
</feature>